<keyword evidence="4" id="KW-0812">Transmembrane</keyword>
<keyword evidence="1" id="KW-0805">Transcription regulation</keyword>
<feature type="transmembrane region" description="Helical" evidence="4">
    <location>
        <begin position="41"/>
        <end position="62"/>
    </location>
</feature>
<dbReference type="EMBL" id="BAABAK010000003">
    <property type="protein sequence ID" value="GAA3956453.1"/>
    <property type="molecule type" value="Genomic_DNA"/>
</dbReference>
<evidence type="ECO:0000313" key="7">
    <source>
        <dbReference type="Proteomes" id="UP001501081"/>
    </source>
</evidence>
<dbReference type="InterPro" id="IPR018062">
    <property type="entry name" value="HTH_AraC-typ_CS"/>
</dbReference>
<dbReference type="PROSITE" id="PS00041">
    <property type="entry name" value="HTH_ARAC_FAMILY_1"/>
    <property type="match status" value="1"/>
</dbReference>
<dbReference type="InterPro" id="IPR009057">
    <property type="entry name" value="Homeodomain-like_sf"/>
</dbReference>
<dbReference type="Pfam" id="PF12833">
    <property type="entry name" value="HTH_18"/>
    <property type="match status" value="1"/>
</dbReference>
<dbReference type="Gene3D" id="1.10.10.60">
    <property type="entry name" value="Homeodomain-like"/>
    <property type="match status" value="2"/>
</dbReference>
<evidence type="ECO:0000313" key="6">
    <source>
        <dbReference type="EMBL" id="GAA3956453.1"/>
    </source>
</evidence>
<dbReference type="SMART" id="SM00342">
    <property type="entry name" value="HTH_ARAC"/>
    <property type="match status" value="1"/>
</dbReference>
<keyword evidence="2" id="KW-0238">DNA-binding</keyword>
<name>A0ABP7NY89_9SPHI</name>
<keyword evidence="4" id="KW-1133">Transmembrane helix</keyword>
<reference evidence="7" key="1">
    <citation type="journal article" date="2019" name="Int. J. Syst. Evol. Microbiol.">
        <title>The Global Catalogue of Microorganisms (GCM) 10K type strain sequencing project: providing services to taxonomists for standard genome sequencing and annotation.</title>
        <authorList>
            <consortium name="The Broad Institute Genomics Platform"/>
            <consortium name="The Broad Institute Genome Sequencing Center for Infectious Disease"/>
            <person name="Wu L."/>
            <person name="Ma J."/>
        </authorList>
    </citation>
    <scope>NUCLEOTIDE SEQUENCE [LARGE SCALE GENOMIC DNA]</scope>
    <source>
        <strain evidence="7">JCM 17338</strain>
    </source>
</reference>
<dbReference type="Proteomes" id="UP001501081">
    <property type="component" value="Unassembled WGS sequence"/>
</dbReference>
<comment type="caution">
    <text evidence="6">The sequence shown here is derived from an EMBL/GenBank/DDBJ whole genome shotgun (WGS) entry which is preliminary data.</text>
</comment>
<gene>
    <name evidence="6" type="ORF">GCM10022246_07980</name>
</gene>
<evidence type="ECO:0000256" key="1">
    <source>
        <dbReference type="ARBA" id="ARBA00023015"/>
    </source>
</evidence>
<feature type="transmembrane region" description="Helical" evidence="4">
    <location>
        <begin position="121"/>
        <end position="147"/>
    </location>
</feature>
<evidence type="ECO:0000259" key="5">
    <source>
        <dbReference type="PROSITE" id="PS01124"/>
    </source>
</evidence>
<dbReference type="InterPro" id="IPR018060">
    <property type="entry name" value="HTH_AraC"/>
</dbReference>
<dbReference type="PANTHER" id="PTHR43280">
    <property type="entry name" value="ARAC-FAMILY TRANSCRIPTIONAL REGULATOR"/>
    <property type="match status" value="1"/>
</dbReference>
<proteinExistence type="predicted"/>
<keyword evidence="3" id="KW-0804">Transcription</keyword>
<evidence type="ECO:0000256" key="3">
    <source>
        <dbReference type="ARBA" id="ARBA00023163"/>
    </source>
</evidence>
<evidence type="ECO:0000256" key="4">
    <source>
        <dbReference type="SAM" id="Phobius"/>
    </source>
</evidence>
<dbReference type="SUPFAM" id="SSF46689">
    <property type="entry name" value="Homeodomain-like"/>
    <property type="match status" value="1"/>
</dbReference>
<dbReference type="PROSITE" id="PS01124">
    <property type="entry name" value="HTH_ARAC_FAMILY_2"/>
    <property type="match status" value="1"/>
</dbReference>
<feature type="transmembrane region" description="Helical" evidence="4">
    <location>
        <begin position="83"/>
        <end position="101"/>
    </location>
</feature>
<evidence type="ECO:0000256" key="2">
    <source>
        <dbReference type="ARBA" id="ARBA00023125"/>
    </source>
</evidence>
<sequence>MIIIIPAIISIIPYTIASQAQQQWVVDQVARDVRFAFTDSKYIVGAWHWFAFPLSAFIYTVMQLKLTVNTAKQKKHDPKVIRWIYMFTAVCGSIFLGMIAVNLTVLGNLNDTYAILHSSKLVLSLCLCLLFLSGLFFINPAFLYGFVQANKLVPNETPKRKRKSLEEFESIRVNMYDNTLVVRVENYINRTEAFRKTGFTISELASALEVPNHKLSDLFNNHYQLNFNTYINNLRIEYVKGRLESGEWRQFTLEAIAQDAGFSSRNTFFLAFKKVMDTTPSNYLAMLKQASVA</sequence>
<dbReference type="PANTHER" id="PTHR43280:SF29">
    <property type="entry name" value="ARAC-FAMILY TRANSCRIPTIONAL REGULATOR"/>
    <property type="match status" value="1"/>
</dbReference>
<feature type="domain" description="HTH araC/xylS-type" evidence="5">
    <location>
        <begin position="182"/>
        <end position="286"/>
    </location>
</feature>
<protein>
    <recommendedName>
        <fullName evidence="5">HTH araC/xylS-type domain-containing protein</fullName>
    </recommendedName>
</protein>
<accession>A0ABP7NY89</accession>
<organism evidence="6 7">
    <name type="scientific">Pedobacter ginsengiterrae</name>
    <dbReference type="NCBI Taxonomy" id="871696"/>
    <lineage>
        <taxon>Bacteria</taxon>
        <taxon>Pseudomonadati</taxon>
        <taxon>Bacteroidota</taxon>
        <taxon>Sphingobacteriia</taxon>
        <taxon>Sphingobacteriales</taxon>
        <taxon>Sphingobacteriaceae</taxon>
        <taxon>Pedobacter</taxon>
    </lineage>
</organism>
<keyword evidence="7" id="KW-1185">Reference proteome</keyword>
<keyword evidence="4" id="KW-0472">Membrane</keyword>